<dbReference type="Pfam" id="PF13399">
    <property type="entry name" value="LytR_C"/>
    <property type="match status" value="1"/>
</dbReference>
<proteinExistence type="predicted"/>
<reference evidence="5" key="1">
    <citation type="submission" date="2015-06" db="EMBL/GenBank/DDBJ databases">
        <title>Complete genome sequence and metabolic analysis of phthalate degradation pathway in Gordonia sp. QH-11.</title>
        <authorList>
            <person name="Jin D."/>
            <person name="Kong X."/>
            <person name="Bai Z."/>
        </authorList>
    </citation>
    <scope>NUCLEOTIDE SEQUENCE [LARGE SCALE GENOMIC DNA]</scope>
    <source>
        <strain evidence="5">QH-11</strain>
    </source>
</reference>
<evidence type="ECO:0000256" key="2">
    <source>
        <dbReference type="SAM" id="Phobius"/>
    </source>
</evidence>
<dbReference type="RefSeq" id="WP_062391512.1">
    <property type="nucleotide sequence ID" value="NZ_CP011853.1"/>
</dbReference>
<dbReference type="PATRIC" id="fig|1136941.3.peg.468"/>
<keyword evidence="2" id="KW-0472">Membrane</keyword>
<keyword evidence="5" id="KW-1185">Reference proteome</keyword>
<sequence>MNAENETNRLPFRAGAMLLVAIAVVCIGLGIHQLTTSGDDPEAGLKAAGQSAQAETSEQKPAKTSATDTSTSKSPADAADVPELCVLNAGNVTGLAAEVAKTLTDGGYKVAETANLSTASVSENTIFYTPDQEDAAKKVAEAVPGGAELNPRPDAFSRCLGQLAVVVVSR</sequence>
<evidence type="ECO:0000256" key="1">
    <source>
        <dbReference type="SAM" id="MobiDB-lite"/>
    </source>
</evidence>
<accession>A0A0N9NDE5</accession>
<dbReference type="Proteomes" id="UP000063789">
    <property type="component" value="Chromosome"/>
</dbReference>
<name>A0A0N9NDE5_9ACTN</name>
<reference evidence="4 5" key="2">
    <citation type="journal article" date="2017" name="Int. J. Syst. Evol. Microbiol.">
        <title>Gordonia phthalatica sp. nov., a di-n-butyl phthalate-degrading bacterium isolated from activated sludge.</title>
        <authorList>
            <person name="Jin D."/>
            <person name="Kong X."/>
            <person name="Jia M."/>
            <person name="Yu X."/>
            <person name="Wang X."/>
            <person name="Zhuang X."/>
            <person name="Deng Y."/>
            <person name="Bai Z."/>
        </authorList>
    </citation>
    <scope>NUCLEOTIDE SEQUENCE [LARGE SCALE GENOMIC DNA]</scope>
    <source>
        <strain evidence="4 5">QH-11</strain>
    </source>
</reference>
<keyword evidence="2" id="KW-1133">Transmembrane helix</keyword>
<dbReference type="KEGG" id="goq:ACH46_02340"/>
<feature type="domain" description="LytR/CpsA/Psr regulator C-terminal" evidence="3">
    <location>
        <begin position="86"/>
        <end position="165"/>
    </location>
</feature>
<feature type="transmembrane region" description="Helical" evidence="2">
    <location>
        <begin position="12"/>
        <end position="31"/>
    </location>
</feature>
<evidence type="ECO:0000313" key="5">
    <source>
        <dbReference type="Proteomes" id="UP000063789"/>
    </source>
</evidence>
<dbReference type="EMBL" id="CP011853">
    <property type="protein sequence ID" value="ALG83558.1"/>
    <property type="molecule type" value="Genomic_DNA"/>
</dbReference>
<gene>
    <name evidence="4" type="ORF">ACH46_02340</name>
</gene>
<organism evidence="4 5">
    <name type="scientific">Gordonia phthalatica</name>
    <dbReference type="NCBI Taxonomy" id="1136941"/>
    <lineage>
        <taxon>Bacteria</taxon>
        <taxon>Bacillati</taxon>
        <taxon>Actinomycetota</taxon>
        <taxon>Actinomycetes</taxon>
        <taxon>Mycobacteriales</taxon>
        <taxon>Gordoniaceae</taxon>
        <taxon>Gordonia</taxon>
    </lineage>
</organism>
<keyword evidence="2" id="KW-0812">Transmembrane</keyword>
<dbReference type="STRING" id="1136941.ACH46_02340"/>
<evidence type="ECO:0000259" key="3">
    <source>
        <dbReference type="Pfam" id="PF13399"/>
    </source>
</evidence>
<evidence type="ECO:0000313" key="4">
    <source>
        <dbReference type="EMBL" id="ALG83558.1"/>
    </source>
</evidence>
<feature type="compositionally biased region" description="Low complexity" evidence="1">
    <location>
        <begin position="62"/>
        <end position="78"/>
    </location>
</feature>
<feature type="region of interest" description="Disordered" evidence="1">
    <location>
        <begin position="38"/>
        <end position="78"/>
    </location>
</feature>
<dbReference type="InterPro" id="IPR027381">
    <property type="entry name" value="LytR/CpsA/Psr_C"/>
</dbReference>
<dbReference type="AlphaFoldDB" id="A0A0N9NDE5"/>
<dbReference type="Gene3D" id="3.30.70.2390">
    <property type="match status" value="1"/>
</dbReference>
<protein>
    <recommendedName>
        <fullName evidence="3">LytR/CpsA/Psr regulator C-terminal domain-containing protein</fullName>
    </recommendedName>
</protein>